<feature type="region of interest" description="Leucine repeat II (LRII)" evidence="3">
    <location>
        <begin position="319"/>
        <end position="351"/>
    </location>
</feature>
<feature type="region of interest" description="SAW" evidence="3">
    <location>
        <begin position="454"/>
        <end position="530"/>
    </location>
</feature>
<dbReference type="AlphaFoldDB" id="A0AAV3P2R5"/>
<comment type="caution">
    <text evidence="4">The sequence shown here is derived from an EMBL/GenBank/DDBJ whole genome shotgun (WGS) entry which is preliminary data.</text>
</comment>
<reference evidence="4 5" key="1">
    <citation type="submission" date="2024-01" db="EMBL/GenBank/DDBJ databases">
        <title>The complete chloroplast genome sequence of Lithospermum erythrorhizon: insights into the phylogenetic relationship among Boraginaceae species and the maternal lineages of purple gromwells.</title>
        <authorList>
            <person name="Okada T."/>
            <person name="Watanabe K."/>
        </authorList>
    </citation>
    <scope>NUCLEOTIDE SEQUENCE [LARGE SCALE GENOMIC DNA]</scope>
</reference>
<proteinExistence type="inferred from homology"/>
<name>A0AAV3P2R5_LITER</name>
<protein>
    <submittedName>
        <fullName evidence="4">Uncharacterized protein</fullName>
    </submittedName>
</protein>
<gene>
    <name evidence="4" type="ORF">LIER_05689</name>
</gene>
<dbReference type="Proteomes" id="UP001454036">
    <property type="component" value="Unassembled WGS sequence"/>
</dbReference>
<dbReference type="EMBL" id="BAABME010000791">
    <property type="protein sequence ID" value="GAA0145508.1"/>
    <property type="molecule type" value="Genomic_DNA"/>
</dbReference>
<organism evidence="4 5">
    <name type="scientific">Lithospermum erythrorhizon</name>
    <name type="common">Purple gromwell</name>
    <name type="synonym">Lithospermum officinale var. erythrorhizon</name>
    <dbReference type="NCBI Taxonomy" id="34254"/>
    <lineage>
        <taxon>Eukaryota</taxon>
        <taxon>Viridiplantae</taxon>
        <taxon>Streptophyta</taxon>
        <taxon>Embryophyta</taxon>
        <taxon>Tracheophyta</taxon>
        <taxon>Spermatophyta</taxon>
        <taxon>Magnoliopsida</taxon>
        <taxon>eudicotyledons</taxon>
        <taxon>Gunneridae</taxon>
        <taxon>Pentapetalae</taxon>
        <taxon>asterids</taxon>
        <taxon>lamiids</taxon>
        <taxon>Boraginales</taxon>
        <taxon>Boraginaceae</taxon>
        <taxon>Boraginoideae</taxon>
        <taxon>Lithospermeae</taxon>
        <taxon>Lithospermum</taxon>
    </lineage>
</organism>
<dbReference type="PROSITE" id="PS50985">
    <property type="entry name" value="GRAS"/>
    <property type="match status" value="1"/>
</dbReference>
<keyword evidence="5" id="KW-1185">Reference proteome</keyword>
<dbReference type="InterPro" id="IPR005202">
    <property type="entry name" value="TF_GRAS"/>
</dbReference>
<keyword evidence="2" id="KW-0804">Transcription</keyword>
<sequence>MPLFPTDHIQLNQQEGGFDTAKGYKTSLSLEMPEPTLSTSNGLLIYEQQETHWINTIGVSSAGGDKEKKGFSLSLSSLDLPKHDLTEFKTCNREQEHAQEDGTGLGNLKLSTNQIIRLAGERFVEFTSHMFININANIHPYGSNLTGLTVDDKMDVELVQLILTVVEKLSHKQTDKACRLLSNCTKLASNIGRPVQRVVFYFAEALAKKIERETGKVVSNIWEAENPVGPTISSKLNYDSAILACNQKLPFSQVMRFAGVQAMLDNIKMNSKVHLIDIQMQTGVTWAVLMQALAKQEGYKVKQLKLTVIETIDKESVKAKCTHLQNFAKTLNLIFFYHIIFLSDMKDITDNQFEVEADEAIVVYAPFVLRTMIVRPHCLEILMNTMKRLNPSVMVITEYEVNHNSPSFVNRFIEALFYYSATFDCLEDCMERNDQDRMALESGIFRCGIHNIVATEGTKGVTRSVTIEVWRAFFERFGMVEVQLSESSLYQAQLVLQTFPCANSCSLGKKGKGLVVAWKGSPRCTLSAWSFS</sequence>
<comment type="caution">
    <text evidence="3">Lacks conserved residue(s) required for the propagation of feature annotation.</text>
</comment>
<accession>A0AAV3P2R5</accession>
<comment type="similarity">
    <text evidence="3">Belongs to the GRAS family.</text>
</comment>
<keyword evidence="1" id="KW-0805">Transcription regulation</keyword>
<dbReference type="Pfam" id="PF03514">
    <property type="entry name" value="GRAS"/>
    <property type="match status" value="1"/>
</dbReference>
<evidence type="ECO:0000313" key="4">
    <source>
        <dbReference type="EMBL" id="GAA0145508.1"/>
    </source>
</evidence>
<dbReference type="PANTHER" id="PTHR31636">
    <property type="entry name" value="OSJNBA0084A10.13 PROTEIN-RELATED"/>
    <property type="match status" value="1"/>
</dbReference>
<evidence type="ECO:0000256" key="2">
    <source>
        <dbReference type="ARBA" id="ARBA00023163"/>
    </source>
</evidence>
<evidence type="ECO:0000256" key="1">
    <source>
        <dbReference type="ARBA" id="ARBA00023015"/>
    </source>
</evidence>
<evidence type="ECO:0000313" key="5">
    <source>
        <dbReference type="Proteomes" id="UP001454036"/>
    </source>
</evidence>
<evidence type="ECO:0000256" key="3">
    <source>
        <dbReference type="PROSITE-ProRule" id="PRU01191"/>
    </source>
</evidence>